<sequence length="67" mass="7636">MVNFTTLFYIYFIASLLIVTICRRKINRVEGTVSQEFRNVRGVGEATKIFAYNNALLVRSMATLTIS</sequence>
<dbReference type="Proteomes" id="UP000054995">
    <property type="component" value="Unassembled WGS sequence"/>
</dbReference>
<keyword evidence="3" id="KW-1185">Reference proteome</keyword>
<feature type="transmembrane region" description="Helical" evidence="1">
    <location>
        <begin position="6"/>
        <end position="22"/>
    </location>
</feature>
<keyword evidence="1" id="KW-1133">Transmembrane helix</keyword>
<protein>
    <submittedName>
        <fullName evidence="2">Uncharacterized protein</fullName>
    </submittedName>
</protein>
<proteinExistence type="predicted"/>
<organism evidence="2 3">
    <name type="scientific">Trichinella pseudospiralis</name>
    <name type="common">Parasitic roundworm</name>
    <dbReference type="NCBI Taxonomy" id="6337"/>
    <lineage>
        <taxon>Eukaryota</taxon>
        <taxon>Metazoa</taxon>
        <taxon>Ecdysozoa</taxon>
        <taxon>Nematoda</taxon>
        <taxon>Enoplea</taxon>
        <taxon>Dorylaimia</taxon>
        <taxon>Trichinellida</taxon>
        <taxon>Trichinellidae</taxon>
        <taxon>Trichinella</taxon>
    </lineage>
</organism>
<accession>A0A0V1FGA7</accession>
<keyword evidence="1" id="KW-0472">Membrane</keyword>
<dbReference type="AlphaFoldDB" id="A0A0V1FGA7"/>
<evidence type="ECO:0000313" key="2">
    <source>
        <dbReference type="EMBL" id="KRY85080.1"/>
    </source>
</evidence>
<comment type="caution">
    <text evidence="2">The sequence shown here is derived from an EMBL/GenBank/DDBJ whole genome shotgun (WGS) entry which is preliminary data.</text>
</comment>
<gene>
    <name evidence="2" type="ORF">T4D_12061</name>
</gene>
<reference evidence="2 3" key="1">
    <citation type="submission" date="2015-01" db="EMBL/GenBank/DDBJ databases">
        <title>Evolution of Trichinella species and genotypes.</title>
        <authorList>
            <person name="Korhonen P.K."/>
            <person name="Edoardo P."/>
            <person name="Giuseppe L.R."/>
            <person name="Gasser R.B."/>
        </authorList>
    </citation>
    <scope>NUCLEOTIDE SEQUENCE [LARGE SCALE GENOMIC DNA]</scope>
    <source>
        <strain evidence="2">ISS470</strain>
    </source>
</reference>
<evidence type="ECO:0000313" key="3">
    <source>
        <dbReference type="Proteomes" id="UP000054995"/>
    </source>
</evidence>
<keyword evidence="1" id="KW-0812">Transmembrane</keyword>
<dbReference type="EMBL" id="JYDT01000099">
    <property type="protein sequence ID" value="KRY85080.1"/>
    <property type="molecule type" value="Genomic_DNA"/>
</dbReference>
<name>A0A0V1FGA7_TRIPS</name>
<evidence type="ECO:0000256" key="1">
    <source>
        <dbReference type="SAM" id="Phobius"/>
    </source>
</evidence>